<dbReference type="GO" id="GO:0005524">
    <property type="term" value="F:ATP binding"/>
    <property type="evidence" value="ECO:0007669"/>
    <property type="project" value="UniProtKB-KW"/>
</dbReference>
<evidence type="ECO:0000256" key="7">
    <source>
        <dbReference type="ARBA" id="ARBA00022643"/>
    </source>
</evidence>
<dbReference type="InterPro" id="IPR023465">
    <property type="entry name" value="Riboflavin_kinase_dom_sf"/>
</dbReference>
<dbReference type="Proteomes" id="UP000235786">
    <property type="component" value="Unassembled WGS sequence"/>
</dbReference>
<keyword evidence="10 16" id="KW-0418">Kinase</keyword>
<sequence>MAERPQIIGPDSGPEPPFPLRMGGQVVSGFGRGSKELGIPTANIPVEGVSWIETAESGVYFGWAGIQLPPSHPDLTTANHASTAPSINPTTANPSPQSTVYPSAPSPPPSALEAGWRLYPMVMSIGYNPFYNNPVRSAEVHVLHKFEKDFYGCEMRVSILGFIRRELDYVSVEALIGDIETDCRVAGASLEREAWRRVAESGGEGEWLWGEEA</sequence>
<dbReference type="GO" id="GO:0008531">
    <property type="term" value="F:riboflavin kinase activity"/>
    <property type="evidence" value="ECO:0007669"/>
    <property type="project" value="UniProtKB-EC"/>
</dbReference>
<dbReference type="EMBL" id="KZ613978">
    <property type="protein sequence ID" value="PMD29086.1"/>
    <property type="molecule type" value="Genomic_DNA"/>
</dbReference>
<protein>
    <recommendedName>
        <fullName evidence="5">Riboflavin kinase</fullName>
        <ecNumber evidence="4">2.7.1.26</ecNumber>
    </recommendedName>
    <alternativeName>
        <fullName evidence="12">Flavin mononucleotide kinase 1</fullName>
    </alternativeName>
</protein>
<evidence type="ECO:0000256" key="2">
    <source>
        <dbReference type="ARBA" id="ARBA00005201"/>
    </source>
</evidence>
<evidence type="ECO:0000256" key="1">
    <source>
        <dbReference type="ARBA" id="ARBA00003572"/>
    </source>
</evidence>
<evidence type="ECO:0000259" key="15">
    <source>
        <dbReference type="SMART" id="SM00904"/>
    </source>
</evidence>
<dbReference type="InterPro" id="IPR023468">
    <property type="entry name" value="Riboflavin_kinase"/>
</dbReference>
<evidence type="ECO:0000256" key="8">
    <source>
        <dbReference type="ARBA" id="ARBA00022679"/>
    </source>
</evidence>
<reference evidence="16 17" key="1">
    <citation type="submission" date="2016-04" db="EMBL/GenBank/DDBJ databases">
        <title>A degradative enzymes factory behind the ericoid mycorrhizal symbiosis.</title>
        <authorList>
            <consortium name="DOE Joint Genome Institute"/>
            <person name="Martino E."/>
            <person name="Morin E."/>
            <person name="Grelet G."/>
            <person name="Kuo A."/>
            <person name="Kohler A."/>
            <person name="Daghino S."/>
            <person name="Barry K."/>
            <person name="Choi C."/>
            <person name="Cichocki N."/>
            <person name="Clum A."/>
            <person name="Copeland A."/>
            <person name="Hainaut M."/>
            <person name="Haridas S."/>
            <person name="Labutti K."/>
            <person name="Lindquist E."/>
            <person name="Lipzen A."/>
            <person name="Khouja H.-R."/>
            <person name="Murat C."/>
            <person name="Ohm R."/>
            <person name="Olson A."/>
            <person name="Spatafora J."/>
            <person name="Veneault-Fourrey C."/>
            <person name="Henrissat B."/>
            <person name="Grigoriev I."/>
            <person name="Martin F."/>
            <person name="Perotto S."/>
        </authorList>
    </citation>
    <scope>NUCLEOTIDE SEQUENCE [LARGE SCALE GENOMIC DNA]</scope>
    <source>
        <strain evidence="16 17">F</strain>
    </source>
</reference>
<dbReference type="SMART" id="SM00904">
    <property type="entry name" value="Flavokinase"/>
    <property type="match status" value="1"/>
</dbReference>
<dbReference type="UniPathway" id="UPA00276">
    <property type="reaction ID" value="UER00406"/>
</dbReference>
<keyword evidence="6" id="KW-0285">Flavoprotein</keyword>
<evidence type="ECO:0000256" key="3">
    <source>
        <dbReference type="ARBA" id="ARBA00010108"/>
    </source>
</evidence>
<evidence type="ECO:0000313" key="17">
    <source>
        <dbReference type="Proteomes" id="UP000235786"/>
    </source>
</evidence>
<dbReference type="Pfam" id="PF01687">
    <property type="entry name" value="Flavokinase"/>
    <property type="match status" value="1"/>
</dbReference>
<evidence type="ECO:0000313" key="16">
    <source>
        <dbReference type="EMBL" id="PMD29086.1"/>
    </source>
</evidence>
<comment type="pathway">
    <text evidence="2">Cofactor biosynthesis; FMN biosynthesis; FMN from riboflavin (ATP route): step 1/1.</text>
</comment>
<comment type="similarity">
    <text evidence="3">Belongs to the flavokinase family.</text>
</comment>
<feature type="domain" description="Riboflavin kinase" evidence="15">
    <location>
        <begin position="15"/>
        <end position="191"/>
    </location>
</feature>
<evidence type="ECO:0000256" key="14">
    <source>
        <dbReference type="SAM" id="MobiDB-lite"/>
    </source>
</evidence>
<keyword evidence="17" id="KW-1185">Reference proteome</keyword>
<name>A0A2J6QS44_HYAVF</name>
<dbReference type="OrthoDB" id="276388at2759"/>
<proteinExistence type="inferred from homology"/>
<evidence type="ECO:0000256" key="12">
    <source>
        <dbReference type="ARBA" id="ARBA00029960"/>
    </source>
</evidence>
<dbReference type="STRING" id="1149755.A0A2J6QS44"/>
<gene>
    <name evidence="16" type="ORF">L207DRAFT_642679</name>
</gene>
<keyword evidence="7" id="KW-0288">FMN</keyword>
<dbReference type="GO" id="GO:0009231">
    <property type="term" value="P:riboflavin biosynthetic process"/>
    <property type="evidence" value="ECO:0007669"/>
    <property type="project" value="InterPro"/>
</dbReference>
<dbReference type="PANTHER" id="PTHR22749:SF6">
    <property type="entry name" value="RIBOFLAVIN KINASE"/>
    <property type="match status" value="1"/>
</dbReference>
<evidence type="ECO:0000256" key="13">
    <source>
        <dbReference type="ARBA" id="ARBA00047880"/>
    </source>
</evidence>
<evidence type="ECO:0000256" key="5">
    <source>
        <dbReference type="ARBA" id="ARBA00017394"/>
    </source>
</evidence>
<accession>A0A2J6QS44</accession>
<evidence type="ECO:0000256" key="11">
    <source>
        <dbReference type="ARBA" id="ARBA00022840"/>
    </source>
</evidence>
<feature type="region of interest" description="Disordered" evidence="14">
    <location>
        <begin position="74"/>
        <end position="106"/>
    </location>
</feature>
<keyword evidence="11" id="KW-0067">ATP-binding</keyword>
<dbReference type="EC" id="2.7.1.26" evidence="4"/>
<dbReference type="PANTHER" id="PTHR22749">
    <property type="entry name" value="RIBOFLAVIN KINASE/FMN ADENYLYLTRANSFERASE"/>
    <property type="match status" value="1"/>
</dbReference>
<evidence type="ECO:0000256" key="9">
    <source>
        <dbReference type="ARBA" id="ARBA00022741"/>
    </source>
</evidence>
<keyword evidence="9" id="KW-0547">Nucleotide-binding</keyword>
<dbReference type="Gene3D" id="2.40.30.30">
    <property type="entry name" value="Riboflavin kinase-like"/>
    <property type="match status" value="1"/>
</dbReference>
<evidence type="ECO:0000256" key="4">
    <source>
        <dbReference type="ARBA" id="ARBA00012105"/>
    </source>
</evidence>
<dbReference type="InterPro" id="IPR015865">
    <property type="entry name" value="Riboflavin_kinase_bac/euk"/>
</dbReference>
<dbReference type="GO" id="GO:0009398">
    <property type="term" value="P:FMN biosynthetic process"/>
    <property type="evidence" value="ECO:0007669"/>
    <property type="project" value="UniProtKB-UniPathway"/>
</dbReference>
<evidence type="ECO:0000256" key="6">
    <source>
        <dbReference type="ARBA" id="ARBA00022630"/>
    </source>
</evidence>
<feature type="compositionally biased region" description="Polar residues" evidence="14">
    <location>
        <begin position="74"/>
        <end position="101"/>
    </location>
</feature>
<dbReference type="AlphaFoldDB" id="A0A2J6QS44"/>
<comment type="catalytic activity">
    <reaction evidence="13">
        <text>riboflavin + ATP = FMN + ADP + H(+)</text>
        <dbReference type="Rhea" id="RHEA:14357"/>
        <dbReference type="ChEBI" id="CHEBI:15378"/>
        <dbReference type="ChEBI" id="CHEBI:30616"/>
        <dbReference type="ChEBI" id="CHEBI:57986"/>
        <dbReference type="ChEBI" id="CHEBI:58210"/>
        <dbReference type="ChEBI" id="CHEBI:456216"/>
        <dbReference type="EC" id="2.7.1.26"/>
    </reaction>
</comment>
<dbReference type="SUPFAM" id="SSF82114">
    <property type="entry name" value="Riboflavin kinase-like"/>
    <property type="match status" value="1"/>
</dbReference>
<organism evidence="16 17">
    <name type="scientific">Hyaloscypha variabilis (strain UAMH 11265 / GT02V1 / F)</name>
    <name type="common">Meliniomyces variabilis</name>
    <dbReference type="NCBI Taxonomy" id="1149755"/>
    <lineage>
        <taxon>Eukaryota</taxon>
        <taxon>Fungi</taxon>
        <taxon>Dikarya</taxon>
        <taxon>Ascomycota</taxon>
        <taxon>Pezizomycotina</taxon>
        <taxon>Leotiomycetes</taxon>
        <taxon>Helotiales</taxon>
        <taxon>Hyaloscyphaceae</taxon>
        <taxon>Hyaloscypha</taxon>
        <taxon>Hyaloscypha variabilis</taxon>
    </lineage>
</organism>
<evidence type="ECO:0000256" key="10">
    <source>
        <dbReference type="ARBA" id="ARBA00022777"/>
    </source>
</evidence>
<dbReference type="GO" id="GO:0005739">
    <property type="term" value="C:mitochondrion"/>
    <property type="evidence" value="ECO:0007669"/>
    <property type="project" value="TreeGrafter"/>
</dbReference>
<keyword evidence="8" id="KW-0808">Transferase</keyword>
<comment type="function">
    <text evidence="1">Catalyzes the phosphorylation of riboflavin (vitamin B2) to form flavin mononucleotide (FMN) coenzyme.</text>
</comment>